<organism evidence="11 12">
    <name type="scientific">Rufibacter hautae</name>
    <dbReference type="NCBI Taxonomy" id="2595005"/>
    <lineage>
        <taxon>Bacteria</taxon>
        <taxon>Pseudomonadati</taxon>
        <taxon>Bacteroidota</taxon>
        <taxon>Cytophagia</taxon>
        <taxon>Cytophagales</taxon>
        <taxon>Hymenobacteraceae</taxon>
        <taxon>Rufibacter</taxon>
    </lineage>
</organism>
<gene>
    <name evidence="11" type="ORF">FOA19_14400</name>
</gene>
<evidence type="ECO:0000313" key="12">
    <source>
        <dbReference type="Proteomes" id="UP000324133"/>
    </source>
</evidence>
<evidence type="ECO:0000256" key="9">
    <source>
        <dbReference type="ARBA" id="ARBA00048090"/>
    </source>
</evidence>
<evidence type="ECO:0000313" key="11">
    <source>
        <dbReference type="EMBL" id="KAA3438425.1"/>
    </source>
</evidence>
<evidence type="ECO:0000256" key="5">
    <source>
        <dbReference type="ARBA" id="ARBA00022741"/>
    </source>
</evidence>
<evidence type="ECO:0000256" key="4">
    <source>
        <dbReference type="ARBA" id="ARBA00022679"/>
    </source>
</evidence>
<dbReference type="PANTHER" id="PTHR43442">
    <property type="entry name" value="GLUCONOKINASE-RELATED"/>
    <property type="match status" value="1"/>
</dbReference>
<keyword evidence="12" id="KW-1185">Reference proteome</keyword>
<dbReference type="CDD" id="cd02021">
    <property type="entry name" value="GntK"/>
    <property type="match status" value="1"/>
</dbReference>
<evidence type="ECO:0000256" key="7">
    <source>
        <dbReference type="ARBA" id="ARBA00022840"/>
    </source>
</evidence>
<dbReference type="PANTHER" id="PTHR43442:SF3">
    <property type="entry name" value="GLUCONOKINASE-RELATED"/>
    <property type="match status" value="1"/>
</dbReference>
<comment type="catalytic activity">
    <reaction evidence="9 10">
        <text>D-gluconate + ATP = 6-phospho-D-gluconate + ADP + H(+)</text>
        <dbReference type="Rhea" id="RHEA:19433"/>
        <dbReference type="ChEBI" id="CHEBI:15378"/>
        <dbReference type="ChEBI" id="CHEBI:18391"/>
        <dbReference type="ChEBI" id="CHEBI:30616"/>
        <dbReference type="ChEBI" id="CHEBI:58759"/>
        <dbReference type="ChEBI" id="CHEBI:456216"/>
        <dbReference type="EC" id="2.7.1.12"/>
    </reaction>
</comment>
<name>A0A5B6TGI7_9BACT</name>
<evidence type="ECO:0000256" key="6">
    <source>
        <dbReference type="ARBA" id="ARBA00022777"/>
    </source>
</evidence>
<evidence type="ECO:0000256" key="8">
    <source>
        <dbReference type="ARBA" id="ARBA00023064"/>
    </source>
</evidence>
<dbReference type="InterPro" id="IPR006001">
    <property type="entry name" value="Therm_gnt_kin"/>
</dbReference>
<keyword evidence="8" id="KW-0311">Gluconate utilization</keyword>
<evidence type="ECO:0000256" key="3">
    <source>
        <dbReference type="ARBA" id="ARBA00012054"/>
    </source>
</evidence>
<dbReference type="Gene3D" id="3.40.50.300">
    <property type="entry name" value="P-loop containing nucleotide triphosphate hydrolases"/>
    <property type="match status" value="1"/>
</dbReference>
<dbReference type="InterPro" id="IPR027417">
    <property type="entry name" value="P-loop_NTPase"/>
</dbReference>
<dbReference type="GO" id="GO:0046316">
    <property type="term" value="F:gluconokinase activity"/>
    <property type="evidence" value="ECO:0007669"/>
    <property type="project" value="UniProtKB-EC"/>
</dbReference>
<dbReference type="AlphaFoldDB" id="A0A5B6TGI7"/>
<evidence type="ECO:0000256" key="2">
    <source>
        <dbReference type="ARBA" id="ARBA00008420"/>
    </source>
</evidence>
<dbReference type="EMBL" id="VKKY01000002">
    <property type="protein sequence ID" value="KAA3438425.1"/>
    <property type="molecule type" value="Genomic_DNA"/>
</dbReference>
<dbReference type="FunFam" id="3.40.50.300:FF:000522">
    <property type="entry name" value="Gluconokinase"/>
    <property type="match status" value="1"/>
</dbReference>
<dbReference type="Proteomes" id="UP000324133">
    <property type="component" value="Unassembled WGS sequence"/>
</dbReference>
<keyword evidence="6 10" id="KW-0418">Kinase</keyword>
<dbReference type="Pfam" id="PF01202">
    <property type="entry name" value="SKI"/>
    <property type="match status" value="1"/>
</dbReference>
<dbReference type="SUPFAM" id="SSF52540">
    <property type="entry name" value="P-loop containing nucleoside triphosphate hydrolases"/>
    <property type="match status" value="1"/>
</dbReference>
<evidence type="ECO:0000256" key="10">
    <source>
        <dbReference type="RuleBase" id="RU363066"/>
    </source>
</evidence>
<dbReference type="RefSeq" id="WP_149091483.1">
    <property type="nucleotide sequence ID" value="NZ_VKKY01000002.1"/>
</dbReference>
<accession>A0A5B6TGI7</accession>
<keyword evidence="5 10" id="KW-0547">Nucleotide-binding</keyword>
<protein>
    <recommendedName>
        <fullName evidence="3 10">Gluconokinase</fullName>
        <ecNumber evidence="3 10">2.7.1.12</ecNumber>
    </recommendedName>
</protein>
<dbReference type="EC" id="2.7.1.12" evidence="3 10"/>
<keyword evidence="4 10" id="KW-0808">Transferase</keyword>
<dbReference type="GO" id="GO:0019521">
    <property type="term" value="P:D-gluconate metabolic process"/>
    <property type="evidence" value="ECO:0007669"/>
    <property type="project" value="UniProtKB-KW"/>
</dbReference>
<dbReference type="OrthoDB" id="9813917at2"/>
<reference evidence="11 12" key="1">
    <citation type="submission" date="2019-07" db="EMBL/GenBank/DDBJ databases">
        <title>Rufibacter sp. nov., isolated from lake sediment.</title>
        <authorList>
            <person name="Qu J.-H."/>
        </authorList>
    </citation>
    <scope>NUCLEOTIDE SEQUENCE [LARGE SCALE GENOMIC DNA]</scope>
    <source>
        <strain evidence="11 12">NBS58-1</strain>
    </source>
</reference>
<dbReference type="InterPro" id="IPR031322">
    <property type="entry name" value="Shikimate/glucono_kinase"/>
</dbReference>
<comment type="pathway">
    <text evidence="1">Carbohydrate acid metabolism.</text>
</comment>
<proteinExistence type="inferred from homology"/>
<keyword evidence="7 10" id="KW-0067">ATP-binding</keyword>
<comment type="caution">
    <text evidence="11">The sequence shown here is derived from an EMBL/GenBank/DDBJ whole genome shotgun (WGS) entry which is preliminary data.</text>
</comment>
<dbReference type="GO" id="GO:0005524">
    <property type="term" value="F:ATP binding"/>
    <property type="evidence" value="ECO:0007669"/>
    <property type="project" value="UniProtKB-KW"/>
</dbReference>
<sequence>MSYMVMGVSGSGKTTVGKLLAQELGFHFFDADDYHLAPSIEKMRSGIPLTDEDRSEWLVKLNGLLQEAEKAGQEIVLACSALKEKYRLVLQQNLKNELKITFLHGDPALLQSRLSARAGHFMPGTLLTSQLNTLEVPRNALSLDVVHSPEVLVQEIIKGFPPGGTAVAATDG</sequence>
<dbReference type="NCBIfam" id="TIGR01313">
    <property type="entry name" value="therm_gnt_kin"/>
    <property type="match status" value="1"/>
</dbReference>
<evidence type="ECO:0000256" key="1">
    <source>
        <dbReference type="ARBA" id="ARBA00004761"/>
    </source>
</evidence>
<comment type="similarity">
    <text evidence="2 10">Belongs to the gluconokinase GntK/GntV family.</text>
</comment>
<dbReference type="GO" id="GO:0005737">
    <property type="term" value="C:cytoplasm"/>
    <property type="evidence" value="ECO:0007669"/>
    <property type="project" value="TreeGrafter"/>
</dbReference>